<feature type="compositionally biased region" description="Polar residues" evidence="7">
    <location>
        <begin position="151"/>
        <end position="166"/>
    </location>
</feature>
<keyword evidence="4" id="KW-0804">Transcription</keyword>
<feature type="compositionally biased region" description="Basic and acidic residues" evidence="7">
    <location>
        <begin position="177"/>
        <end position="188"/>
    </location>
</feature>
<evidence type="ECO:0000256" key="3">
    <source>
        <dbReference type="ARBA" id="ARBA00023125"/>
    </source>
</evidence>
<dbReference type="GO" id="GO:0005634">
    <property type="term" value="C:nucleus"/>
    <property type="evidence" value="ECO:0007669"/>
    <property type="project" value="UniProtKB-SubCell"/>
</dbReference>
<feature type="compositionally biased region" description="Low complexity" evidence="7">
    <location>
        <begin position="1"/>
        <end position="23"/>
    </location>
</feature>
<feature type="coiled-coil region" evidence="6">
    <location>
        <begin position="213"/>
        <end position="247"/>
    </location>
</feature>
<evidence type="ECO:0000256" key="6">
    <source>
        <dbReference type="SAM" id="Coils"/>
    </source>
</evidence>
<evidence type="ECO:0000256" key="7">
    <source>
        <dbReference type="SAM" id="MobiDB-lite"/>
    </source>
</evidence>
<gene>
    <name evidence="9" type="primary">ABSGL_09349.1 scaffold 11175</name>
</gene>
<feature type="compositionally biased region" description="Low complexity" evidence="7">
    <location>
        <begin position="117"/>
        <end position="150"/>
    </location>
</feature>
<sequence>MSYTYPSSSLDSLALDPLDQPPSHINEEAAAADLDLWTNAKFTYDVTPGQGLLEDKTAPFDLDKAMYEHLAQYLDLDMTLAQQQQQQQPTLATLPPTAPLTHPALAPIASTTDSSFKPLLSSRPPTLLPKPTVESTSSNSNNLFLLPNGSANSTTTLPADDTSINDNGKRPSIASTTDDRLYADDDKRRRNTAASARFRIKKKQKEQAMAQTVQEMTDKSDKLQQRVHELENEIKWLRELLLEKNATK</sequence>
<dbReference type="AlphaFoldDB" id="A0A168Q4K2"/>
<dbReference type="GO" id="GO:0001228">
    <property type="term" value="F:DNA-binding transcription activator activity, RNA polymerase II-specific"/>
    <property type="evidence" value="ECO:0007669"/>
    <property type="project" value="TreeGrafter"/>
</dbReference>
<dbReference type="SUPFAM" id="SSF57959">
    <property type="entry name" value="Leucine zipper domain"/>
    <property type="match status" value="1"/>
</dbReference>
<dbReference type="Proteomes" id="UP000078561">
    <property type="component" value="Unassembled WGS sequence"/>
</dbReference>
<dbReference type="GO" id="GO:0000977">
    <property type="term" value="F:RNA polymerase II transcription regulatory region sequence-specific DNA binding"/>
    <property type="evidence" value="ECO:0007669"/>
    <property type="project" value="TreeGrafter"/>
</dbReference>
<accession>A0A168Q4K2</accession>
<comment type="subcellular location">
    <subcellularLocation>
        <location evidence="1">Nucleus</location>
    </subcellularLocation>
</comment>
<evidence type="ECO:0000256" key="2">
    <source>
        <dbReference type="ARBA" id="ARBA00023015"/>
    </source>
</evidence>
<evidence type="ECO:0000313" key="9">
    <source>
        <dbReference type="EMBL" id="SAM03508.1"/>
    </source>
</evidence>
<dbReference type="Pfam" id="PF07716">
    <property type="entry name" value="bZIP_2"/>
    <property type="match status" value="1"/>
</dbReference>
<dbReference type="STRING" id="4829.A0A168Q4K2"/>
<evidence type="ECO:0000256" key="5">
    <source>
        <dbReference type="ARBA" id="ARBA00023242"/>
    </source>
</evidence>
<feature type="region of interest" description="Disordered" evidence="7">
    <location>
        <begin position="115"/>
        <end position="189"/>
    </location>
</feature>
<name>A0A168Q4K2_ABSGL</name>
<keyword evidence="2" id="KW-0805">Transcription regulation</keyword>
<dbReference type="PROSITE" id="PS00036">
    <property type="entry name" value="BZIP_BASIC"/>
    <property type="match status" value="1"/>
</dbReference>
<keyword evidence="5" id="KW-0539">Nucleus</keyword>
<keyword evidence="3" id="KW-0238">DNA-binding</keyword>
<dbReference type="Gene3D" id="1.20.5.170">
    <property type="match status" value="1"/>
</dbReference>
<dbReference type="CDD" id="cd14705">
    <property type="entry name" value="bZIP_Zip1"/>
    <property type="match status" value="1"/>
</dbReference>
<dbReference type="InParanoid" id="A0A168Q4K2"/>
<protein>
    <recommendedName>
        <fullName evidence="8">BZIP domain-containing protein</fullName>
    </recommendedName>
</protein>
<dbReference type="PANTHER" id="PTHR13044">
    <property type="entry name" value="ACTIVATING TRANSCRIPTION FACTOR ATF 4/5"/>
    <property type="match status" value="1"/>
</dbReference>
<keyword evidence="10" id="KW-1185">Reference proteome</keyword>
<evidence type="ECO:0000313" key="10">
    <source>
        <dbReference type="Proteomes" id="UP000078561"/>
    </source>
</evidence>
<dbReference type="PROSITE" id="PS50217">
    <property type="entry name" value="BZIP"/>
    <property type="match status" value="1"/>
</dbReference>
<dbReference type="EMBL" id="LT554202">
    <property type="protein sequence ID" value="SAM03508.1"/>
    <property type="molecule type" value="Genomic_DNA"/>
</dbReference>
<reference evidence="9" key="1">
    <citation type="submission" date="2016-04" db="EMBL/GenBank/DDBJ databases">
        <authorList>
            <person name="Evans L.H."/>
            <person name="Alamgir A."/>
            <person name="Owens N."/>
            <person name="Weber N.D."/>
            <person name="Virtaneva K."/>
            <person name="Barbian K."/>
            <person name="Babar A."/>
            <person name="Rosenke K."/>
        </authorList>
    </citation>
    <scope>NUCLEOTIDE SEQUENCE [LARGE SCALE GENOMIC DNA]</scope>
    <source>
        <strain evidence="9">CBS 101.48</strain>
    </source>
</reference>
<dbReference type="SMART" id="SM00338">
    <property type="entry name" value="BRLZ"/>
    <property type="match status" value="1"/>
</dbReference>
<proteinExistence type="predicted"/>
<dbReference type="InterPro" id="IPR004827">
    <property type="entry name" value="bZIP"/>
</dbReference>
<evidence type="ECO:0000256" key="4">
    <source>
        <dbReference type="ARBA" id="ARBA00023163"/>
    </source>
</evidence>
<organism evidence="9">
    <name type="scientific">Absidia glauca</name>
    <name type="common">Pin mould</name>
    <dbReference type="NCBI Taxonomy" id="4829"/>
    <lineage>
        <taxon>Eukaryota</taxon>
        <taxon>Fungi</taxon>
        <taxon>Fungi incertae sedis</taxon>
        <taxon>Mucoromycota</taxon>
        <taxon>Mucoromycotina</taxon>
        <taxon>Mucoromycetes</taxon>
        <taxon>Mucorales</taxon>
        <taxon>Cunninghamellaceae</taxon>
        <taxon>Absidia</taxon>
    </lineage>
</organism>
<feature type="domain" description="BZIP" evidence="8">
    <location>
        <begin position="187"/>
        <end position="244"/>
    </location>
</feature>
<dbReference type="PANTHER" id="PTHR13044:SF14">
    <property type="entry name" value="CRYPTOCEPHAL, ISOFORM A"/>
    <property type="match status" value="1"/>
</dbReference>
<evidence type="ECO:0000256" key="1">
    <source>
        <dbReference type="ARBA" id="ARBA00004123"/>
    </source>
</evidence>
<dbReference type="InterPro" id="IPR046347">
    <property type="entry name" value="bZIP_sf"/>
</dbReference>
<dbReference type="OrthoDB" id="1939598at2759"/>
<evidence type="ECO:0000259" key="8">
    <source>
        <dbReference type="PROSITE" id="PS50217"/>
    </source>
</evidence>
<feature type="region of interest" description="Disordered" evidence="7">
    <location>
        <begin position="1"/>
        <end position="25"/>
    </location>
</feature>
<keyword evidence="6" id="KW-0175">Coiled coil</keyword>